<keyword evidence="4" id="KW-1185">Reference proteome</keyword>
<dbReference type="PANTHER" id="PTHR33144:SF16">
    <property type="entry name" value="OS02G0129000 PROTEIN"/>
    <property type="match status" value="1"/>
</dbReference>
<protein>
    <submittedName>
        <fullName evidence="3">Uncharacterized protein</fullName>
    </submittedName>
</protein>
<name>A0A0E0IGA6_ORYNI</name>
<dbReference type="Gramene" id="ONIVA09G00950.1">
    <property type="protein sequence ID" value="ONIVA09G00950.1"/>
    <property type="gene ID" value="ONIVA09G00950"/>
</dbReference>
<evidence type="ECO:0000256" key="1">
    <source>
        <dbReference type="SAM" id="MobiDB-lite"/>
    </source>
</evidence>
<dbReference type="PANTHER" id="PTHR33144">
    <property type="entry name" value="OS10G0409366 PROTEIN-RELATED"/>
    <property type="match status" value="1"/>
</dbReference>
<feature type="transmembrane region" description="Helical" evidence="2">
    <location>
        <begin position="96"/>
        <end position="119"/>
    </location>
</feature>
<keyword evidence="2" id="KW-0472">Membrane</keyword>
<feature type="compositionally biased region" description="Low complexity" evidence="1">
    <location>
        <begin position="337"/>
        <end position="350"/>
    </location>
</feature>
<evidence type="ECO:0000313" key="3">
    <source>
        <dbReference type="EnsemblPlants" id="ONIVA09G00950.1"/>
    </source>
</evidence>
<reference evidence="3" key="1">
    <citation type="submission" date="2015-04" db="UniProtKB">
        <authorList>
            <consortium name="EnsemblPlants"/>
        </authorList>
    </citation>
    <scope>IDENTIFICATION</scope>
    <source>
        <strain evidence="3">SL10</strain>
    </source>
</reference>
<dbReference type="STRING" id="4536.A0A0E0IGA6"/>
<reference evidence="3" key="2">
    <citation type="submission" date="2018-04" db="EMBL/GenBank/DDBJ databases">
        <title>OnivRS2 (Oryza nivara Reference Sequence Version 2).</title>
        <authorList>
            <person name="Zhang J."/>
            <person name="Kudrna D."/>
            <person name="Lee S."/>
            <person name="Talag J."/>
            <person name="Rajasekar S."/>
            <person name="Welchert J."/>
            <person name="Hsing Y.-I."/>
            <person name="Wing R.A."/>
        </authorList>
    </citation>
    <scope>NUCLEOTIDE SEQUENCE [LARGE SCALE GENOMIC DNA]</scope>
    <source>
        <strain evidence="3">SL10</strain>
    </source>
</reference>
<sequence length="350" mass="40578">MATRSQRLQGLELLENGVQNQELVPNNHYVEEQNIINADWRTNCYEYRKMYLFIRFKTFAYRLTFKILQILIAVLKDVEDQLNWQMLKIFQRVLRLLTNWIVSMYLAPNLLGSYLGTLVRKPYLTPLNILQWNHKLYKRVYYSKMISEVERKFAIDGRANNWILHQLDGKLRQYKSKLKKGYYKPNLPMERALQTVPKTVAESQWATLVSYWYSEDSKNEVYMKLAEKRVDGQEVSEADFEQTMLEVFGQDCSGRVRGMGPTIIPTNYYGGRFSNISGSSEGSSSSNVNGFISFIVSYLAEKYPEDNLISRLPPSVARVIPRQENHGNQLPNTTPPSSARASSQSCSEEE</sequence>
<dbReference type="Proteomes" id="UP000006591">
    <property type="component" value="Chromosome 9"/>
</dbReference>
<keyword evidence="2" id="KW-1133">Transmembrane helix</keyword>
<feature type="region of interest" description="Disordered" evidence="1">
    <location>
        <begin position="325"/>
        <end position="350"/>
    </location>
</feature>
<dbReference type="HOGENOM" id="CLU_055756_0_0_1"/>
<evidence type="ECO:0000256" key="2">
    <source>
        <dbReference type="SAM" id="Phobius"/>
    </source>
</evidence>
<dbReference type="AlphaFoldDB" id="A0A0E0IGA6"/>
<evidence type="ECO:0000313" key="4">
    <source>
        <dbReference type="Proteomes" id="UP000006591"/>
    </source>
</evidence>
<keyword evidence="2" id="KW-0812">Transmembrane</keyword>
<organism evidence="3">
    <name type="scientific">Oryza nivara</name>
    <name type="common">Indian wild rice</name>
    <name type="synonym">Oryza sativa f. spontanea</name>
    <dbReference type="NCBI Taxonomy" id="4536"/>
    <lineage>
        <taxon>Eukaryota</taxon>
        <taxon>Viridiplantae</taxon>
        <taxon>Streptophyta</taxon>
        <taxon>Embryophyta</taxon>
        <taxon>Tracheophyta</taxon>
        <taxon>Spermatophyta</taxon>
        <taxon>Magnoliopsida</taxon>
        <taxon>Liliopsida</taxon>
        <taxon>Poales</taxon>
        <taxon>Poaceae</taxon>
        <taxon>BOP clade</taxon>
        <taxon>Oryzoideae</taxon>
        <taxon>Oryzeae</taxon>
        <taxon>Oryzinae</taxon>
        <taxon>Oryza</taxon>
    </lineage>
</organism>
<proteinExistence type="predicted"/>
<feature type="compositionally biased region" description="Polar residues" evidence="1">
    <location>
        <begin position="326"/>
        <end position="336"/>
    </location>
</feature>
<accession>A0A0E0IGA6</accession>
<dbReference type="EnsemblPlants" id="ONIVA09G00950.1">
    <property type="protein sequence ID" value="ONIVA09G00950.1"/>
    <property type="gene ID" value="ONIVA09G00950"/>
</dbReference>